<dbReference type="Proteomes" id="UP001148737">
    <property type="component" value="Unassembled WGS sequence"/>
</dbReference>
<accession>A0ACC1R6E3</accession>
<gene>
    <name evidence="1" type="ORF">NLG97_g1715</name>
</gene>
<protein>
    <submittedName>
        <fullName evidence="1">Uncharacterized protein</fullName>
    </submittedName>
</protein>
<name>A0ACC1R6E3_9HYPO</name>
<evidence type="ECO:0000313" key="1">
    <source>
        <dbReference type="EMBL" id="KAJ3497674.1"/>
    </source>
</evidence>
<evidence type="ECO:0000313" key="2">
    <source>
        <dbReference type="Proteomes" id="UP001148737"/>
    </source>
</evidence>
<keyword evidence="2" id="KW-1185">Reference proteome</keyword>
<dbReference type="EMBL" id="JANAKD010000096">
    <property type="protein sequence ID" value="KAJ3497674.1"/>
    <property type="molecule type" value="Genomic_DNA"/>
</dbReference>
<reference evidence="1" key="1">
    <citation type="submission" date="2022-07" db="EMBL/GenBank/DDBJ databases">
        <title>Genome Sequence of Lecanicillium saksenae.</title>
        <authorList>
            <person name="Buettner E."/>
        </authorList>
    </citation>
    <scope>NUCLEOTIDE SEQUENCE</scope>
    <source>
        <strain evidence="1">VT-O1</strain>
    </source>
</reference>
<organism evidence="1 2">
    <name type="scientific">Lecanicillium saksenae</name>
    <dbReference type="NCBI Taxonomy" id="468837"/>
    <lineage>
        <taxon>Eukaryota</taxon>
        <taxon>Fungi</taxon>
        <taxon>Dikarya</taxon>
        <taxon>Ascomycota</taxon>
        <taxon>Pezizomycotina</taxon>
        <taxon>Sordariomycetes</taxon>
        <taxon>Hypocreomycetidae</taxon>
        <taxon>Hypocreales</taxon>
        <taxon>Cordycipitaceae</taxon>
        <taxon>Lecanicillium</taxon>
    </lineage>
</organism>
<sequence>MVKITLFATAAVMVATASARNCKAGINYCGWNLLNIGNYQSQVDAALRQKGWQVNGKNIHDTIFSCLGGPNGEITVLDWCAGNCADGGENHDDFCN</sequence>
<comment type="caution">
    <text evidence="1">The sequence shown here is derived from an EMBL/GenBank/DDBJ whole genome shotgun (WGS) entry which is preliminary data.</text>
</comment>
<proteinExistence type="predicted"/>